<name>A0A6N3YYQ0_ALIFS</name>
<dbReference type="Pfam" id="PF03466">
    <property type="entry name" value="LysR_substrate"/>
    <property type="match status" value="1"/>
</dbReference>
<reference evidence="6 7" key="1">
    <citation type="submission" date="2019-11" db="EMBL/GenBank/DDBJ databases">
        <title>Using colonization assays and comparative genomics to discover symbiosis behaviors and factors in Vibrio fischeri.</title>
        <authorList>
            <person name="Bongrand C."/>
            <person name="Moriano-Gutierrez S."/>
            <person name="Arevalo P."/>
            <person name="Mcfall-Ngai M."/>
            <person name="Visick K."/>
            <person name="Polz M.F."/>
            <person name="Ruby E.G."/>
        </authorList>
    </citation>
    <scope>NUCLEOTIDE SEQUENCE [LARGE SCALE GENOMIC DNA]</scope>
    <source>
        <strain evidence="7">emors.3.2</strain>
    </source>
</reference>
<keyword evidence="2" id="KW-0805">Transcription regulation</keyword>
<organism evidence="6 7">
    <name type="scientific">Aliivibrio fischeri</name>
    <name type="common">Vibrio fischeri</name>
    <dbReference type="NCBI Taxonomy" id="668"/>
    <lineage>
        <taxon>Bacteria</taxon>
        <taxon>Pseudomonadati</taxon>
        <taxon>Pseudomonadota</taxon>
        <taxon>Gammaproteobacteria</taxon>
        <taxon>Vibrionales</taxon>
        <taxon>Vibrionaceae</taxon>
        <taxon>Aliivibrio</taxon>
    </lineage>
</organism>
<dbReference type="InterPro" id="IPR036390">
    <property type="entry name" value="WH_DNA-bd_sf"/>
</dbReference>
<evidence type="ECO:0000313" key="6">
    <source>
        <dbReference type="EMBL" id="MUK45796.1"/>
    </source>
</evidence>
<sequence>MIDNKRLMNVDLNLLLLLQVLGKEKNTRKAAERLFVTQSAISKGLKKLREQFDNELFISSNKGLEATPFCEEVQLKLPRLLEELTSLYDTHSNNDYASYSGTVSIAINPSLTFPFAELIQNYVQEKLPNASLELVNWSWNTELHIKKQMIHLGINYYPLTLTKHIVQQPIADVKFNLCLSTAHPLLNQEITMENIAKYPLVMNLMPDYVKQQNHVERLLKEANLTPKVALKSDIMSVCLSTLEKTESVMPIHSLIRPSLPSSLTLAEFSPSIEACIPKNQIALYTANSSEQTMISRQLEDDIKTIILSLS</sequence>
<dbReference type="SUPFAM" id="SSF53850">
    <property type="entry name" value="Periplasmic binding protein-like II"/>
    <property type="match status" value="1"/>
</dbReference>
<evidence type="ECO:0000256" key="2">
    <source>
        <dbReference type="ARBA" id="ARBA00023015"/>
    </source>
</evidence>
<keyword evidence="4" id="KW-0804">Transcription</keyword>
<dbReference type="EMBL" id="WOBO01000011">
    <property type="protein sequence ID" value="MUK45796.1"/>
    <property type="molecule type" value="Genomic_DNA"/>
</dbReference>
<dbReference type="InterPro" id="IPR000847">
    <property type="entry name" value="LysR_HTH_N"/>
</dbReference>
<dbReference type="GO" id="GO:0003677">
    <property type="term" value="F:DNA binding"/>
    <property type="evidence" value="ECO:0007669"/>
    <property type="project" value="UniProtKB-KW"/>
</dbReference>
<protein>
    <submittedName>
        <fullName evidence="6">LysR family transcriptional regulator</fullName>
    </submittedName>
</protein>
<evidence type="ECO:0000256" key="4">
    <source>
        <dbReference type="ARBA" id="ARBA00023163"/>
    </source>
</evidence>
<dbReference type="InterPro" id="IPR036388">
    <property type="entry name" value="WH-like_DNA-bd_sf"/>
</dbReference>
<dbReference type="GO" id="GO:0003700">
    <property type="term" value="F:DNA-binding transcription factor activity"/>
    <property type="evidence" value="ECO:0007669"/>
    <property type="project" value="InterPro"/>
</dbReference>
<dbReference type="PANTHER" id="PTHR30118:SF14">
    <property type="entry name" value="LYSR FAMILY TRANSCRIPTIONAL REGULATOR"/>
    <property type="match status" value="1"/>
</dbReference>
<dbReference type="AlphaFoldDB" id="A0A6N3YYQ0"/>
<evidence type="ECO:0000256" key="1">
    <source>
        <dbReference type="ARBA" id="ARBA00009437"/>
    </source>
</evidence>
<dbReference type="Pfam" id="PF00126">
    <property type="entry name" value="HTH_1"/>
    <property type="match status" value="1"/>
</dbReference>
<dbReference type="PANTHER" id="PTHR30118">
    <property type="entry name" value="HTH-TYPE TRANSCRIPTIONAL REGULATOR LEUO-RELATED"/>
    <property type="match status" value="1"/>
</dbReference>
<evidence type="ECO:0000313" key="7">
    <source>
        <dbReference type="Proteomes" id="UP000435323"/>
    </source>
</evidence>
<dbReference type="RefSeq" id="WP_155657931.1">
    <property type="nucleotide sequence ID" value="NZ_JAJVEL010000007.1"/>
</dbReference>
<gene>
    <name evidence="6" type="ORF">GNP77_10435</name>
</gene>
<comment type="caution">
    <text evidence="6">The sequence shown here is derived from an EMBL/GenBank/DDBJ whole genome shotgun (WGS) entry which is preliminary data.</text>
</comment>
<feature type="domain" description="HTH lysR-type" evidence="5">
    <location>
        <begin position="10"/>
        <end position="67"/>
    </location>
</feature>
<dbReference type="SUPFAM" id="SSF46785">
    <property type="entry name" value="Winged helix' DNA-binding domain"/>
    <property type="match status" value="1"/>
</dbReference>
<dbReference type="Gene3D" id="3.40.190.10">
    <property type="entry name" value="Periplasmic binding protein-like II"/>
    <property type="match status" value="2"/>
</dbReference>
<keyword evidence="3" id="KW-0238">DNA-binding</keyword>
<dbReference type="InterPro" id="IPR005119">
    <property type="entry name" value="LysR_subst-bd"/>
</dbReference>
<evidence type="ECO:0000256" key="3">
    <source>
        <dbReference type="ARBA" id="ARBA00023125"/>
    </source>
</evidence>
<dbReference type="Proteomes" id="UP000435323">
    <property type="component" value="Unassembled WGS sequence"/>
</dbReference>
<proteinExistence type="inferred from homology"/>
<dbReference type="Gene3D" id="1.10.10.10">
    <property type="entry name" value="Winged helix-like DNA-binding domain superfamily/Winged helix DNA-binding domain"/>
    <property type="match status" value="1"/>
</dbReference>
<accession>A0A6N3YYQ0</accession>
<evidence type="ECO:0000259" key="5">
    <source>
        <dbReference type="PROSITE" id="PS50931"/>
    </source>
</evidence>
<dbReference type="PROSITE" id="PS50931">
    <property type="entry name" value="HTH_LYSR"/>
    <property type="match status" value="1"/>
</dbReference>
<comment type="similarity">
    <text evidence="1">Belongs to the LysR transcriptional regulatory family.</text>
</comment>
<dbReference type="InterPro" id="IPR050389">
    <property type="entry name" value="LysR-type_TF"/>
</dbReference>